<name>A0ABW0PR18_9HYPH</name>
<dbReference type="PANTHER" id="PTHR30290">
    <property type="entry name" value="PERIPLASMIC BINDING COMPONENT OF ABC TRANSPORTER"/>
    <property type="match status" value="1"/>
</dbReference>
<comment type="subcellular location">
    <subcellularLocation>
        <location evidence="1">Periplasm</location>
    </subcellularLocation>
</comment>
<evidence type="ECO:0000256" key="3">
    <source>
        <dbReference type="ARBA" id="ARBA00022729"/>
    </source>
</evidence>
<sequence>MTRTSGFCARASVSALLSVGLWLSASALVAAQDLSPVPIIKAVPSVPQQLDHQTKYEGETSSFIANEQASSLLQFDVSELSNGGCGQMPNVQTNLRPNLAESWSVDPDGKFIEFKLRQGVKSSFGNEMTAEDVKWSLDRGLKQSSVLRFLAFDMNSYRKDDPVEIVDPKTIRVHVDKTTIFDLVIFHWSQFQIYDSKEVLSHATAEDPLAAVWLAKNSADFGPWVITEQGFVPGNRITMLPNPNFWDTAHRGNGNSLIVLGVPESATRSQLLRSGEIDFAALLPFQEYAELKDSDTVDVVNCVSGARDTLLLNYKDERLANPLVRQAISYAIDRNALVQGVFKGFGKPAVSGIHADYGVEGLKPYIGYDLDKAKKLMAEAGYADGFAIKLTISPTRPGSHAEQEAVFLADMLRQIGIAAEIELVASGSTFSERFFKGDYDAMLYLELPAFADPFYSLNLMNHGSSFQNSFKYANKRYDELVTEGLHLKAEDTARRQAILVELSEIMAENPPQIYLVDTGIPLARSKKVAGWEIQLHNGGNITAYKLKKTE</sequence>
<organism evidence="6 7">
    <name type="scientific">Kaistia terrae</name>
    <dbReference type="NCBI Taxonomy" id="537017"/>
    <lineage>
        <taxon>Bacteria</taxon>
        <taxon>Pseudomonadati</taxon>
        <taxon>Pseudomonadota</taxon>
        <taxon>Alphaproteobacteria</taxon>
        <taxon>Hyphomicrobiales</taxon>
        <taxon>Kaistiaceae</taxon>
        <taxon>Kaistia</taxon>
    </lineage>
</organism>
<evidence type="ECO:0000313" key="6">
    <source>
        <dbReference type="EMBL" id="MFC5514478.1"/>
    </source>
</evidence>
<accession>A0ABW0PR18</accession>
<dbReference type="PIRSF" id="PIRSF002741">
    <property type="entry name" value="MppA"/>
    <property type="match status" value="1"/>
</dbReference>
<protein>
    <submittedName>
        <fullName evidence="6">ABC transporter substrate-binding protein</fullName>
    </submittedName>
</protein>
<dbReference type="Gene3D" id="3.10.105.10">
    <property type="entry name" value="Dipeptide-binding Protein, Domain 3"/>
    <property type="match status" value="1"/>
</dbReference>
<comment type="caution">
    <text evidence="6">The sequence shown here is derived from an EMBL/GenBank/DDBJ whole genome shotgun (WGS) entry which is preliminary data.</text>
</comment>
<dbReference type="Proteomes" id="UP001596150">
    <property type="component" value="Unassembled WGS sequence"/>
</dbReference>
<dbReference type="Gene3D" id="3.40.190.10">
    <property type="entry name" value="Periplasmic binding protein-like II"/>
    <property type="match status" value="1"/>
</dbReference>
<evidence type="ECO:0000313" key="7">
    <source>
        <dbReference type="Proteomes" id="UP001596150"/>
    </source>
</evidence>
<dbReference type="SUPFAM" id="SSF53850">
    <property type="entry name" value="Periplasmic binding protein-like II"/>
    <property type="match status" value="1"/>
</dbReference>
<keyword evidence="3 4" id="KW-0732">Signal</keyword>
<dbReference type="InterPro" id="IPR030678">
    <property type="entry name" value="Peptide/Ni-bd"/>
</dbReference>
<dbReference type="Pfam" id="PF00496">
    <property type="entry name" value="SBP_bac_5"/>
    <property type="match status" value="1"/>
</dbReference>
<dbReference type="InterPro" id="IPR000914">
    <property type="entry name" value="SBP_5_dom"/>
</dbReference>
<evidence type="ECO:0000256" key="2">
    <source>
        <dbReference type="ARBA" id="ARBA00005695"/>
    </source>
</evidence>
<proteinExistence type="inferred from homology"/>
<feature type="domain" description="Solute-binding protein family 5" evidence="5">
    <location>
        <begin position="95"/>
        <end position="466"/>
    </location>
</feature>
<evidence type="ECO:0000259" key="5">
    <source>
        <dbReference type="Pfam" id="PF00496"/>
    </source>
</evidence>
<reference evidence="7" key="1">
    <citation type="journal article" date="2019" name="Int. J. Syst. Evol. Microbiol.">
        <title>The Global Catalogue of Microorganisms (GCM) 10K type strain sequencing project: providing services to taxonomists for standard genome sequencing and annotation.</title>
        <authorList>
            <consortium name="The Broad Institute Genomics Platform"/>
            <consortium name="The Broad Institute Genome Sequencing Center for Infectious Disease"/>
            <person name="Wu L."/>
            <person name="Ma J."/>
        </authorList>
    </citation>
    <scope>NUCLEOTIDE SEQUENCE [LARGE SCALE GENOMIC DNA]</scope>
    <source>
        <strain evidence="7">KACC 12633</strain>
    </source>
</reference>
<feature type="signal peptide" evidence="4">
    <location>
        <begin position="1"/>
        <end position="30"/>
    </location>
</feature>
<comment type="similarity">
    <text evidence="2">Belongs to the bacterial solute-binding protein 5 family.</text>
</comment>
<dbReference type="EMBL" id="JBHSML010000002">
    <property type="protein sequence ID" value="MFC5514478.1"/>
    <property type="molecule type" value="Genomic_DNA"/>
</dbReference>
<feature type="chain" id="PRO_5047146752" evidence="4">
    <location>
        <begin position="31"/>
        <end position="550"/>
    </location>
</feature>
<dbReference type="Gene3D" id="3.90.76.10">
    <property type="entry name" value="Dipeptide-binding Protein, Domain 1"/>
    <property type="match status" value="1"/>
</dbReference>
<evidence type="ECO:0000256" key="4">
    <source>
        <dbReference type="SAM" id="SignalP"/>
    </source>
</evidence>
<gene>
    <name evidence="6" type="ORF">ACFPP9_01755</name>
</gene>
<dbReference type="PANTHER" id="PTHR30290:SF38">
    <property type="entry name" value="D,D-DIPEPTIDE-BINDING PERIPLASMIC PROTEIN DDPA-RELATED"/>
    <property type="match status" value="1"/>
</dbReference>
<keyword evidence="7" id="KW-1185">Reference proteome</keyword>
<evidence type="ECO:0000256" key="1">
    <source>
        <dbReference type="ARBA" id="ARBA00004418"/>
    </source>
</evidence>
<dbReference type="RefSeq" id="WP_266342512.1">
    <property type="nucleotide sequence ID" value="NZ_JAPKNH010000002.1"/>
</dbReference>
<dbReference type="InterPro" id="IPR039424">
    <property type="entry name" value="SBP_5"/>
</dbReference>